<protein>
    <submittedName>
        <fullName evidence="1">Uncharacterized protein</fullName>
    </submittedName>
</protein>
<sequence>MADANLVLAVVRGIRPPLIYGAVASARAEVNQLVSSGQIADKRLFILLGAANALQSPNGLDIFA</sequence>
<dbReference type="Proteomes" id="UP000782312">
    <property type="component" value="Unassembled WGS sequence"/>
</dbReference>
<dbReference type="EMBL" id="JACPUR010000041">
    <property type="protein sequence ID" value="MBI3129418.1"/>
    <property type="molecule type" value="Genomic_DNA"/>
</dbReference>
<name>A0A932MQ04_UNCTE</name>
<comment type="caution">
    <text evidence="1">The sequence shown here is derived from an EMBL/GenBank/DDBJ whole genome shotgun (WGS) entry which is preliminary data.</text>
</comment>
<reference evidence="1" key="1">
    <citation type="submission" date="2020-07" db="EMBL/GenBank/DDBJ databases">
        <title>Huge and variable diversity of episymbiotic CPR bacteria and DPANN archaea in groundwater ecosystems.</title>
        <authorList>
            <person name="He C.Y."/>
            <person name="Keren R."/>
            <person name="Whittaker M."/>
            <person name="Farag I.F."/>
            <person name="Doudna J."/>
            <person name="Cate J.H.D."/>
            <person name="Banfield J.F."/>
        </authorList>
    </citation>
    <scope>NUCLEOTIDE SEQUENCE</scope>
    <source>
        <strain evidence="1">NC_groundwater_763_Ag_S-0.2um_68_21</strain>
    </source>
</reference>
<evidence type="ECO:0000313" key="2">
    <source>
        <dbReference type="Proteomes" id="UP000782312"/>
    </source>
</evidence>
<dbReference type="AlphaFoldDB" id="A0A932MQ04"/>
<organism evidence="1 2">
    <name type="scientific">Tectimicrobiota bacterium</name>
    <dbReference type="NCBI Taxonomy" id="2528274"/>
    <lineage>
        <taxon>Bacteria</taxon>
        <taxon>Pseudomonadati</taxon>
        <taxon>Nitrospinota/Tectimicrobiota group</taxon>
        <taxon>Candidatus Tectimicrobiota</taxon>
    </lineage>
</organism>
<proteinExistence type="predicted"/>
<gene>
    <name evidence="1" type="ORF">HYZ11_17555</name>
</gene>
<accession>A0A932MQ04</accession>
<evidence type="ECO:0000313" key="1">
    <source>
        <dbReference type="EMBL" id="MBI3129418.1"/>
    </source>
</evidence>